<dbReference type="Proteomes" id="UP000244336">
    <property type="component" value="Chromosome 8"/>
</dbReference>
<dbReference type="OrthoDB" id="426718at2759"/>
<dbReference type="PANTHER" id="PTHR45856">
    <property type="entry name" value="ALPHA/BETA-HYDROLASES SUPERFAMILY PROTEIN"/>
    <property type="match status" value="1"/>
</dbReference>
<gene>
    <name evidence="2" type="ORF">GQ55_8G245000</name>
</gene>
<protein>
    <recommendedName>
        <fullName evidence="1">Fungal lipase-type domain-containing protein</fullName>
    </recommendedName>
</protein>
<dbReference type="Pfam" id="PF01764">
    <property type="entry name" value="Lipase_3"/>
    <property type="match status" value="1"/>
</dbReference>
<dbReference type="GO" id="GO:0006629">
    <property type="term" value="P:lipid metabolic process"/>
    <property type="evidence" value="ECO:0007669"/>
    <property type="project" value="InterPro"/>
</dbReference>
<evidence type="ECO:0000313" key="2">
    <source>
        <dbReference type="EMBL" id="PUZ45687.1"/>
    </source>
</evidence>
<dbReference type="InterPro" id="IPR051218">
    <property type="entry name" value="Sec_MonoDiacylglyc_Lipase"/>
</dbReference>
<dbReference type="CDD" id="cd00519">
    <property type="entry name" value="Lipase_3"/>
    <property type="match status" value="1"/>
</dbReference>
<name>A0A2T7CQR3_9POAL</name>
<dbReference type="AlphaFoldDB" id="A0A2T7CQR3"/>
<organism evidence="2 3">
    <name type="scientific">Panicum hallii var. hallii</name>
    <dbReference type="NCBI Taxonomy" id="1504633"/>
    <lineage>
        <taxon>Eukaryota</taxon>
        <taxon>Viridiplantae</taxon>
        <taxon>Streptophyta</taxon>
        <taxon>Embryophyta</taxon>
        <taxon>Tracheophyta</taxon>
        <taxon>Spermatophyta</taxon>
        <taxon>Magnoliopsida</taxon>
        <taxon>Liliopsida</taxon>
        <taxon>Poales</taxon>
        <taxon>Poaceae</taxon>
        <taxon>PACMAD clade</taxon>
        <taxon>Panicoideae</taxon>
        <taxon>Panicodae</taxon>
        <taxon>Paniceae</taxon>
        <taxon>Panicinae</taxon>
        <taxon>Panicum</taxon>
        <taxon>Panicum sect. Panicum</taxon>
    </lineage>
</organism>
<dbReference type="PANTHER" id="PTHR45856:SF8">
    <property type="entry name" value="LIPASE FAMILY PROTEIN, EXPRESSED"/>
    <property type="match status" value="1"/>
</dbReference>
<feature type="domain" description="Fungal lipase-type" evidence="1">
    <location>
        <begin position="236"/>
        <end position="374"/>
    </location>
</feature>
<reference evidence="2 3" key="1">
    <citation type="submission" date="2018-04" db="EMBL/GenBank/DDBJ databases">
        <title>WGS assembly of Panicum hallii var. hallii HAL2.</title>
        <authorList>
            <person name="Lovell J."/>
            <person name="Jenkins J."/>
            <person name="Lowry D."/>
            <person name="Mamidi S."/>
            <person name="Sreedasyam A."/>
            <person name="Weng X."/>
            <person name="Barry K."/>
            <person name="Bonette J."/>
            <person name="Campitelli B."/>
            <person name="Daum C."/>
            <person name="Gordon S."/>
            <person name="Gould B."/>
            <person name="Lipzen A."/>
            <person name="MacQueen A."/>
            <person name="Palacio-Mejia J."/>
            <person name="Plott C."/>
            <person name="Shakirov E."/>
            <person name="Shu S."/>
            <person name="Yoshinaga Y."/>
            <person name="Zane M."/>
            <person name="Rokhsar D."/>
            <person name="Grimwood J."/>
            <person name="Schmutz J."/>
            <person name="Juenger T."/>
        </authorList>
    </citation>
    <scope>NUCLEOTIDE SEQUENCE [LARGE SCALE GENOMIC DNA]</scope>
    <source>
        <strain evidence="3">cv. HAL2</strain>
        <strain evidence="2">HAL2</strain>
    </source>
</reference>
<dbReference type="Gramene" id="PUZ45687">
    <property type="protein sequence ID" value="PUZ45687"/>
    <property type="gene ID" value="GQ55_8G245000"/>
</dbReference>
<accession>A0A2T7CQR3</accession>
<dbReference type="SUPFAM" id="SSF53474">
    <property type="entry name" value="alpha/beta-Hydrolases"/>
    <property type="match status" value="1"/>
</dbReference>
<dbReference type="Gramene" id="PUZ45686">
    <property type="protein sequence ID" value="PUZ45686"/>
    <property type="gene ID" value="GQ55_8G245000"/>
</dbReference>
<keyword evidence="3" id="KW-1185">Reference proteome</keyword>
<proteinExistence type="predicted"/>
<evidence type="ECO:0000259" key="1">
    <source>
        <dbReference type="Pfam" id="PF01764"/>
    </source>
</evidence>
<sequence>MWARRSAGDGEGSILRRLRRAPLHLSSYPVPGPASASPSPHRVVLRRYIQQGQGLNRETLIRWANPVISSYGHVAVFDWTPDAATSRGRLLLPTSISSGLRRGKREGGREATALAVPRLMARCATAALLLLLAALLASASPPAAAAAAAEVEERGVLRTNHSGGGYHYNHTLAHILVEYASAVYTSDLTSLFTWTCPRCKGHTKVTRGFKVIEVIVDVENCLQAFVGVSPDPRSVIVAFRGTQQHSVSNWIEDLFWKQLDVTYPGMPDAMVHHGFYSAYYNTTLRHEILKSIQWAWKTYGKLPINVVGHSMGGALASFCALDLSVKFGSQEVELMTFGQPRIGNPAFAAYFSAQVPRTIRVTHQNDIVPHLPPYYYYLGEWTYHHFAREVWLHVIINGNLVTRNVTICDGSGEDPTCSRSVYGISVADHLEYYGITLHADSRGTCQFVMGAANSVYSYVREVDGAIILSRYPQDTYTLESM</sequence>
<dbReference type="EMBL" id="CM009756">
    <property type="protein sequence ID" value="PUZ45686.1"/>
    <property type="molecule type" value="Genomic_DNA"/>
</dbReference>
<dbReference type="InterPro" id="IPR029058">
    <property type="entry name" value="AB_hydrolase_fold"/>
</dbReference>
<dbReference type="Gene3D" id="3.40.50.1820">
    <property type="entry name" value="alpha/beta hydrolase"/>
    <property type="match status" value="1"/>
</dbReference>
<dbReference type="InterPro" id="IPR002921">
    <property type="entry name" value="Fungal_lipase-type"/>
</dbReference>
<evidence type="ECO:0000313" key="3">
    <source>
        <dbReference type="Proteomes" id="UP000244336"/>
    </source>
</evidence>
<dbReference type="EMBL" id="CM009756">
    <property type="protein sequence ID" value="PUZ45687.1"/>
    <property type="molecule type" value="Genomic_DNA"/>
</dbReference>